<evidence type="ECO:0000313" key="3">
    <source>
        <dbReference type="Proteomes" id="UP000507470"/>
    </source>
</evidence>
<protein>
    <submittedName>
        <fullName evidence="2">Uncharacterized protein</fullName>
    </submittedName>
</protein>
<gene>
    <name evidence="2" type="ORF">MCOR_25281</name>
</gene>
<name>A0A6J8C3M1_MYTCO</name>
<dbReference type="Gene3D" id="2.120.10.30">
    <property type="entry name" value="TolB, C-terminal domain"/>
    <property type="match status" value="1"/>
</dbReference>
<sequence length="203" mass="22981">MLTAKRDDGHTITRNSSFYKQVKLPPTIDNNEKEQEEPSRQLRTSGRINKTPAYLKDYVNNITDVQKHGETIGSCVLKFHTVNGDSWLSCTGGQNYITYNEGRGRQSQIENIATIDTPNDICSDDYGHIYVSGQGSNNIHRLAGYSKQHVGLFDTEKDWKVLDIPLDTHHGIKEPVALCFNKDYSKLYIANEWGKSVLVFDVI</sequence>
<dbReference type="AlphaFoldDB" id="A0A6J8C3M1"/>
<accession>A0A6J8C3M1</accession>
<organism evidence="2 3">
    <name type="scientific">Mytilus coruscus</name>
    <name type="common">Sea mussel</name>
    <dbReference type="NCBI Taxonomy" id="42192"/>
    <lineage>
        <taxon>Eukaryota</taxon>
        <taxon>Metazoa</taxon>
        <taxon>Spiralia</taxon>
        <taxon>Lophotrochozoa</taxon>
        <taxon>Mollusca</taxon>
        <taxon>Bivalvia</taxon>
        <taxon>Autobranchia</taxon>
        <taxon>Pteriomorphia</taxon>
        <taxon>Mytilida</taxon>
        <taxon>Mytiloidea</taxon>
        <taxon>Mytilidae</taxon>
        <taxon>Mytilinae</taxon>
        <taxon>Mytilus</taxon>
    </lineage>
</organism>
<dbReference type="SUPFAM" id="SSF63829">
    <property type="entry name" value="Calcium-dependent phosphotriesterase"/>
    <property type="match status" value="1"/>
</dbReference>
<reference evidence="2 3" key="1">
    <citation type="submission" date="2020-06" db="EMBL/GenBank/DDBJ databases">
        <authorList>
            <person name="Li R."/>
            <person name="Bekaert M."/>
        </authorList>
    </citation>
    <scope>NUCLEOTIDE SEQUENCE [LARGE SCALE GENOMIC DNA]</scope>
    <source>
        <strain evidence="3">wild</strain>
    </source>
</reference>
<evidence type="ECO:0000313" key="2">
    <source>
        <dbReference type="EMBL" id="CAC5390166.1"/>
    </source>
</evidence>
<evidence type="ECO:0000256" key="1">
    <source>
        <dbReference type="SAM" id="MobiDB-lite"/>
    </source>
</evidence>
<dbReference type="OrthoDB" id="6129516at2759"/>
<proteinExistence type="predicted"/>
<dbReference type="InterPro" id="IPR011042">
    <property type="entry name" value="6-blade_b-propeller_TolB-like"/>
</dbReference>
<feature type="compositionally biased region" description="Basic and acidic residues" evidence="1">
    <location>
        <begin position="30"/>
        <end position="40"/>
    </location>
</feature>
<keyword evidence="3" id="KW-1185">Reference proteome</keyword>
<feature type="region of interest" description="Disordered" evidence="1">
    <location>
        <begin position="23"/>
        <end position="47"/>
    </location>
</feature>
<dbReference type="Proteomes" id="UP000507470">
    <property type="component" value="Unassembled WGS sequence"/>
</dbReference>
<dbReference type="EMBL" id="CACVKT020004462">
    <property type="protein sequence ID" value="CAC5390166.1"/>
    <property type="molecule type" value="Genomic_DNA"/>
</dbReference>